<dbReference type="AlphaFoldDB" id="A0A1A9GEN2"/>
<proteinExistence type="predicted"/>
<reference evidence="1 2" key="1">
    <citation type="submission" date="2016-03" db="EMBL/GenBank/DDBJ databases">
        <title>Complete genome sequence of a soil Actinobacterium, Nocardioides dokdonensis FR1436.</title>
        <authorList>
            <person name="Kwon S.-K."/>
            <person name="Kim K."/>
            <person name="Kim J.F."/>
        </authorList>
    </citation>
    <scope>NUCLEOTIDE SEQUENCE [LARGE SCALE GENOMIC DNA]</scope>
    <source>
        <strain evidence="1 2">FR1436</strain>
    </source>
</reference>
<accession>A0A1A9GEN2</accession>
<sequence length="66" mass="6714">MFSIQIATTAMTAATTAAPSRAYGTAVPTSARHTVFGADLGGRGVEAPARIDATVPGNPVWRPPTC</sequence>
<dbReference type="RefSeq" id="WP_068104979.1">
    <property type="nucleotide sequence ID" value="NZ_CP015079.1"/>
</dbReference>
<dbReference type="PATRIC" id="fig|1300347.3.peg.62"/>
<protein>
    <submittedName>
        <fullName evidence="1">Uncharacterized protein</fullName>
    </submittedName>
</protein>
<gene>
    <name evidence="1" type="ORF">I601_0061</name>
</gene>
<name>A0A1A9GEN2_9ACTN</name>
<keyword evidence="2" id="KW-1185">Reference proteome</keyword>
<dbReference type="Proteomes" id="UP000077868">
    <property type="component" value="Chromosome"/>
</dbReference>
<evidence type="ECO:0000313" key="1">
    <source>
        <dbReference type="EMBL" id="ANH36516.1"/>
    </source>
</evidence>
<evidence type="ECO:0000313" key="2">
    <source>
        <dbReference type="Proteomes" id="UP000077868"/>
    </source>
</evidence>
<dbReference type="EMBL" id="CP015079">
    <property type="protein sequence ID" value="ANH36516.1"/>
    <property type="molecule type" value="Genomic_DNA"/>
</dbReference>
<dbReference type="KEGG" id="ndk:I601_0061"/>
<organism evidence="1 2">
    <name type="scientific">Nocardioides dokdonensis FR1436</name>
    <dbReference type="NCBI Taxonomy" id="1300347"/>
    <lineage>
        <taxon>Bacteria</taxon>
        <taxon>Bacillati</taxon>
        <taxon>Actinomycetota</taxon>
        <taxon>Actinomycetes</taxon>
        <taxon>Propionibacteriales</taxon>
        <taxon>Nocardioidaceae</taxon>
        <taxon>Nocardioides</taxon>
    </lineage>
</organism>